<comment type="caution">
    <text evidence="5">The sequence shown here is derived from an EMBL/GenBank/DDBJ whole genome shotgun (WGS) entry which is preliminary data.</text>
</comment>
<dbReference type="InterPro" id="IPR003231">
    <property type="entry name" value="ACP"/>
</dbReference>
<keyword evidence="3" id="KW-0963">Cytoplasm</keyword>
<dbReference type="HAMAP" id="MF_01217">
    <property type="entry name" value="Acyl_carrier"/>
    <property type="match status" value="1"/>
</dbReference>
<sequence length="84" mass="9733">MALKTKEEIFNKIKEDLVALFELDEDDICMESRIFEDLDLDSIDAVDLIVKIQKEIGKRISPEDFKQVRTIGDVVEVLYRISNS</sequence>
<evidence type="ECO:0000256" key="3">
    <source>
        <dbReference type="HAMAP-Rule" id="MF_01217"/>
    </source>
</evidence>
<dbReference type="EMBL" id="JAGFNY010000001">
    <property type="protein sequence ID" value="MBW7569379.1"/>
    <property type="molecule type" value="Genomic_DNA"/>
</dbReference>
<keyword evidence="3" id="KW-0444">Lipid biosynthesis</keyword>
<keyword evidence="6" id="KW-1185">Reference proteome</keyword>
<feature type="modified residue" description="O-(pantetheine 4'-phosphoryl)serine" evidence="3">
    <location>
        <position position="42"/>
    </location>
</feature>
<comment type="similarity">
    <text evidence="3">Belongs to the acyl carrier protein (ACP) family.</text>
</comment>
<dbReference type="SUPFAM" id="SSF47336">
    <property type="entry name" value="ACP-like"/>
    <property type="match status" value="1"/>
</dbReference>
<dbReference type="NCBIfam" id="NF003757">
    <property type="entry name" value="PRK05350.1"/>
    <property type="match status" value="1"/>
</dbReference>
<dbReference type="InterPro" id="IPR036736">
    <property type="entry name" value="ACP-like_sf"/>
</dbReference>
<dbReference type="PROSITE" id="PS50075">
    <property type="entry name" value="CARRIER"/>
    <property type="match status" value="1"/>
</dbReference>
<keyword evidence="1 3" id="KW-0596">Phosphopantetheine</keyword>
<comment type="subcellular location">
    <subcellularLocation>
        <location evidence="3">Cytoplasm</location>
    </subcellularLocation>
</comment>
<dbReference type="Pfam" id="PF00550">
    <property type="entry name" value="PP-binding"/>
    <property type="match status" value="1"/>
</dbReference>
<dbReference type="RefSeq" id="WP_219935843.1">
    <property type="nucleotide sequence ID" value="NZ_JAGFNY010000001.1"/>
</dbReference>
<comment type="function">
    <text evidence="3">Carrier of the growing fatty acid chain in fatty acid biosynthesis.</text>
</comment>
<dbReference type="Gene3D" id="1.10.1200.10">
    <property type="entry name" value="ACP-like"/>
    <property type="match status" value="1"/>
</dbReference>
<keyword evidence="3" id="KW-0276">Fatty acid metabolism</keyword>
<keyword evidence="3" id="KW-0275">Fatty acid biosynthesis</keyword>
<evidence type="ECO:0000256" key="1">
    <source>
        <dbReference type="ARBA" id="ARBA00022450"/>
    </source>
</evidence>
<accession>A0ABS7DDL3</accession>
<evidence type="ECO:0000313" key="5">
    <source>
        <dbReference type="EMBL" id="MBW7569379.1"/>
    </source>
</evidence>
<organism evidence="5 6">
    <name type="scientific">Succinivibrio faecicola</name>
    <dbReference type="NCBI Taxonomy" id="2820300"/>
    <lineage>
        <taxon>Bacteria</taxon>
        <taxon>Pseudomonadati</taxon>
        <taxon>Pseudomonadota</taxon>
        <taxon>Gammaproteobacteria</taxon>
        <taxon>Aeromonadales</taxon>
        <taxon>Succinivibrionaceae</taxon>
        <taxon>Succinivibrio</taxon>
    </lineage>
</organism>
<name>A0ABS7DDL3_9GAMM</name>
<evidence type="ECO:0000313" key="6">
    <source>
        <dbReference type="Proteomes" id="UP000731465"/>
    </source>
</evidence>
<keyword evidence="2 3" id="KW-0597">Phosphoprotein</keyword>
<keyword evidence="3" id="KW-0443">Lipid metabolism</keyword>
<feature type="domain" description="Carrier" evidence="4">
    <location>
        <begin position="7"/>
        <end position="82"/>
    </location>
</feature>
<dbReference type="Proteomes" id="UP000731465">
    <property type="component" value="Unassembled WGS sequence"/>
</dbReference>
<gene>
    <name evidence="3" type="primary">acpP</name>
    <name evidence="5" type="ORF">J5V48_00515</name>
</gene>
<evidence type="ECO:0000259" key="4">
    <source>
        <dbReference type="PROSITE" id="PS50075"/>
    </source>
</evidence>
<protein>
    <recommendedName>
        <fullName evidence="3">Acyl carrier protein</fullName>
        <shortName evidence="3">ACP</shortName>
    </recommendedName>
</protein>
<reference evidence="5 6" key="1">
    <citation type="submission" date="2021-03" db="EMBL/GenBank/DDBJ databases">
        <title>Succinivibrio sp. nov. isolated from feces of cow.</title>
        <authorList>
            <person name="Choi J.-Y."/>
        </authorList>
    </citation>
    <scope>NUCLEOTIDE SEQUENCE [LARGE SCALE GENOMIC DNA]</scope>
    <source>
        <strain evidence="5 6">AGMB01872</strain>
    </source>
</reference>
<evidence type="ECO:0000256" key="2">
    <source>
        <dbReference type="ARBA" id="ARBA00022553"/>
    </source>
</evidence>
<comment type="pathway">
    <text evidence="3">Lipid metabolism; fatty acid biosynthesis.</text>
</comment>
<comment type="PTM">
    <text evidence="3">4'-phosphopantetheine is transferred from CoA to a specific serine of apo-ACP by AcpS. This modification is essential for activity because fatty acids are bound in thioester linkage to the sulfhydryl of the prosthetic group.</text>
</comment>
<proteinExistence type="inferred from homology"/>
<dbReference type="InterPro" id="IPR009081">
    <property type="entry name" value="PP-bd_ACP"/>
</dbReference>